<dbReference type="STRING" id="1549748.WH95_09635"/>
<evidence type="ECO:0000256" key="4">
    <source>
        <dbReference type="ARBA" id="ARBA00023136"/>
    </source>
</evidence>
<dbReference type="Pfam" id="PF05992">
    <property type="entry name" value="SbmA_BacA"/>
    <property type="match status" value="1"/>
</dbReference>
<keyword evidence="2 5" id="KW-0812">Transmembrane</keyword>
<feature type="transmembrane region" description="Helical" evidence="5">
    <location>
        <begin position="186"/>
        <end position="205"/>
    </location>
</feature>
<evidence type="ECO:0000256" key="3">
    <source>
        <dbReference type="ARBA" id="ARBA00022989"/>
    </source>
</evidence>
<feature type="transmembrane region" description="Helical" evidence="5">
    <location>
        <begin position="276"/>
        <end position="297"/>
    </location>
</feature>
<dbReference type="GO" id="GO:0005886">
    <property type="term" value="C:plasma membrane"/>
    <property type="evidence" value="ECO:0007669"/>
    <property type="project" value="TreeGrafter"/>
</dbReference>
<dbReference type="PANTHER" id="PTHR11384:SF59">
    <property type="entry name" value="LYSOSOMAL COBALAMIN TRANSPORTER ABCD4"/>
    <property type="match status" value="1"/>
</dbReference>
<reference evidence="6 7" key="1">
    <citation type="submission" date="2015-03" db="EMBL/GenBank/DDBJ databases">
        <title>Genome sequence of Kiloniella sp. P1-1, isolated from the gut microflora of Pacific white shrimp, Penaeus vannamei.</title>
        <authorList>
            <person name="Shao Z."/>
            <person name="Wang L."/>
            <person name="Li X."/>
        </authorList>
    </citation>
    <scope>NUCLEOTIDE SEQUENCE [LARGE SCALE GENOMIC DNA]</scope>
    <source>
        <strain evidence="6 7">P1-1</strain>
    </source>
</reference>
<sequence length="354" mass="41342">MFHSFFKSRKWALWAYGGSIILLSIVWVQVQISVILNKWYEKFYDLLQKAGDFKDNPEEGIRQFYETVFGLEYLSTWTDEDLSFLVIVMPLVILSVFANWFTRIYVLRWREAMTFNFIPRWRSVKKEIEGASQRIQEDCHRFAVIVEHLGTDIVNSLLTLIAFIPILWTLSEKVEIPYIKDIDGSLVWLSLIVSVGGVITSWIIGSKLPGIEYDRQKTEAAFRKDLVLGEEDKVNFAQPNNLLALFTGVKFNAHRLYRHYSYFDLWRYSYKQLMSVAPLIIMGPSLFTQTILLGILMQTANAYGQVHGSFSYFLDNWTIITELRSIYKRLHEFENNLRKHEEEQVASAIPETGE</sequence>
<dbReference type="Proteomes" id="UP000034491">
    <property type="component" value="Unassembled WGS sequence"/>
</dbReference>
<keyword evidence="1" id="KW-0813">Transport</keyword>
<dbReference type="GO" id="GO:1904680">
    <property type="term" value="F:peptide transmembrane transporter activity"/>
    <property type="evidence" value="ECO:0007669"/>
    <property type="project" value="InterPro"/>
</dbReference>
<name>A0A0M2R5Y7_9PROT</name>
<dbReference type="GO" id="GO:0015833">
    <property type="term" value="P:peptide transport"/>
    <property type="evidence" value="ECO:0007669"/>
    <property type="project" value="InterPro"/>
</dbReference>
<comment type="caution">
    <text evidence="6">The sequence shown here is derived from an EMBL/GenBank/DDBJ whole genome shotgun (WGS) entry which is preliminary data.</text>
</comment>
<evidence type="ECO:0000256" key="2">
    <source>
        <dbReference type="ARBA" id="ARBA00022692"/>
    </source>
</evidence>
<feature type="transmembrane region" description="Helical" evidence="5">
    <location>
        <begin position="12"/>
        <end position="36"/>
    </location>
</feature>
<evidence type="ECO:0000313" key="7">
    <source>
        <dbReference type="Proteomes" id="UP000034491"/>
    </source>
</evidence>
<feature type="transmembrane region" description="Helical" evidence="5">
    <location>
        <begin position="82"/>
        <end position="101"/>
    </location>
</feature>
<accession>A0A0M2R5Y7</accession>
<dbReference type="NCBIfam" id="NF009036">
    <property type="entry name" value="PRK12369.1"/>
    <property type="match status" value="1"/>
</dbReference>
<keyword evidence="7" id="KW-1185">Reference proteome</keyword>
<dbReference type="InterPro" id="IPR050835">
    <property type="entry name" value="ABC_transporter_sub-D"/>
</dbReference>
<dbReference type="AlphaFoldDB" id="A0A0M2R5Y7"/>
<evidence type="ECO:0000256" key="1">
    <source>
        <dbReference type="ARBA" id="ARBA00022448"/>
    </source>
</evidence>
<evidence type="ECO:0000256" key="5">
    <source>
        <dbReference type="SAM" id="Phobius"/>
    </source>
</evidence>
<dbReference type="OrthoDB" id="8233587at2"/>
<evidence type="ECO:0000313" key="6">
    <source>
        <dbReference type="EMBL" id="KKJ77277.1"/>
    </source>
</evidence>
<proteinExistence type="predicted"/>
<protein>
    <submittedName>
        <fullName evidence="6">Transporter</fullName>
    </submittedName>
</protein>
<dbReference type="PATRIC" id="fig|1549748.8.peg.3953"/>
<dbReference type="RefSeq" id="WP_046506057.1">
    <property type="nucleotide sequence ID" value="NZ_LANI01000005.1"/>
</dbReference>
<dbReference type="PANTHER" id="PTHR11384">
    <property type="entry name" value="ATP-BINDING CASSETTE, SUB-FAMILY D MEMBER"/>
    <property type="match status" value="1"/>
</dbReference>
<organism evidence="6 7">
    <name type="scientific">Kiloniella litopenaei</name>
    <dbReference type="NCBI Taxonomy" id="1549748"/>
    <lineage>
        <taxon>Bacteria</taxon>
        <taxon>Pseudomonadati</taxon>
        <taxon>Pseudomonadota</taxon>
        <taxon>Alphaproteobacteria</taxon>
        <taxon>Rhodospirillales</taxon>
        <taxon>Kiloniellaceae</taxon>
        <taxon>Kiloniella</taxon>
    </lineage>
</organism>
<keyword evidence="4 5" id="KW-0472">Membrane</keyword>
<keyword evidence="3 5" id="KW-1133">Transmembrane helix</keyword>
<dbReference type="EMBL" id="LANI01000005">
    <property type="protein sequence ID" value="KKJ77277.1"/>
    <property type="molecule type" value="Genomic_DNA"/>
</dbReference>
<gene>
    <name evidence="6" type="ORF">WH95_09635</name>
</gene>
<dbReference type="InterPro" id="IPR009248">
    <property type="entry name" value="SbmA_BacA"/>
</dbReference>